<name>A0ACA9S1M4_9GLOM</name>
<reference evidence="1" key="1">
    <citation type="submission" date="2021-06" db="EMBL/GenBank/DDBJ databases">
        <authorList>
            <person name="Kallberg Y."/>
            <person name="Tangrot J."/>
            <person name="Rosling A."/>
        </authorList>
    </citation>
    <scope>NUCLEOTIDE SEQUENCE</scope>
    <source>
        <strain evidence="1">MA461A</strain>
    </source>
</reference>
<comment type="caution">
    <text evidence="1">The sequence shown here is derived from an EMBL/GenBank/DDBJ whole genome shotgun (WGS) entry which is preliminary data.</text>
</comment>
<evidence type="ECO:0000313" key="2">
    <source>
        <dbReference type="Proteomes" id="UP000789920"/>
    </source>
</evidence>
<dbReference type="EMBL" id="CAJVQC010083819">
    <property type="protein sequence ID" value="CAG8820583.1"/>
    <property type="molecule type" value="Genomic_DNA"/>
</dbReference>
<feature type="non-terminal residue" evidence="1">
    <location>
        <position position="1"/>
    </location>
</feature>
<feature type="non-terminal residue" evidence="1">
    <location>
        <position position="65"/>
    </location>
</feature>
<keyword evidence="2" id="KW-1185">Reference proteome</keyword>
<accession>A0ACA9S1M4</accession>
<organism evidence="1 2">
    <name type="scientific">Racocetra persica</name>
    <dbReference type="NCBI Taxonomy" id="160502"/>
    <lineage>
        <taxon>Eukaryota</taxon>
        <taxon>Fungi</taxon>
        <taxon>Fungi incertae sedis</taxon>
        <taxon>Mucoromycota</taxon>
        <taxon>Glomeromycotina</taxon>
        <taxon>Glomeromycetes</taxon>
        <taxon>Diversisporales</taxon>
        <taxon>Gigasporaceae</taxon>
        <taxon>Racocetra</taxon>
    </lineage>
</organism>
<sequence>NGTPNLFPVGSNMQIINDNLKNLKKSSQTEDVVIELKVQGLIDYEANNYESSIDLSSKLLSIDPN</sequence>
<gene>
    <name evidence="1" type="ORF">RPERSI_LOCUS25387</name>
</gene>
<proteinExistence type="predicted"/>
<evidence type="ECO:0000313" key="1">
    <source>
        <dbReference type="EMBL" id="CAG8820583.1"/>
    </source>
</evidence>
<dbReference type="Proteomes" id="UP000789920">
    <property type="component" value="Unassembled WGS sequence"/>
</dbReference>
<protein>
    <submittedName>
        <fullName evidence="1">22190_t:CDS:1</fullName>
    </submittedName>
</protein>